<organism evidence="1 2">
    <name type="scientific">Schizopora paradoxa</name>
    <dbReference type="NCBI Taxonomy" id="27342"/>
    <lineage>
        <taxon>Eukaryota</taxon>
        <taxon>Fungi</taxon>
        <taxon>Dikarya</taxon>
        <taxon>Basidiomycota</taxon>
        <taxon>Agaricomycotina</taxon>
        <taxon>Agaricomycetes</taxon>
        <taxon>Hymenochaetales</taxon>
        <taxon>Schizoporaceae</taxon>
        <taxon>Schizopora</taxon>
    </lineage>
</organism>
<keyword evidence="2" id="KW-1185">Reference proteome</keyword>
<reference evidence="1 2" key="1">
    <citation type="submission" date="2015-04" db="EMBL/GenBank/DDBJ databases">
        <title>Complete genome sequence of Schizopora paradoxa KUC8140, a cosmopolitan wood degrader in East Asia.</title>
        <authorList>
            <consortium name="DOE Joint Genome Institute"/>
            <person name="Min B."/>
            <person name="Park H."/>
            <person name="Jang Y."/>
            <person name="Kim J.-J."/>
            <person name="Kim K.H."/>
            <person name="Pangilinan J."/>
            <person name="Lipzen A."/>
            <person name="Riley R."/>
            <person name="Grigoriev I.V."/>
            <person name="Spatafora J.W."/>
            <person name="Choi I.-G."/>
        </authorList>
    </citation>
    <scope>NUCLEOTIDE SEQUENCE [LARGE SCALE GENOMIC DNA]</scope>
    <source>
        <strain evidence="1 2">KUC8140</strain>
    </source>
</reference>
<proteinExistence type="predicted"/>
<accession>A0A0H2RJ79</accession>
<evidence type="ECO:0000313" key="2">
    <source>
        <dbReference type="Proteomes" id="UP000053477"/>
    </source>
</evidence>
<dbReference type="InParanoid" id="A0A0H2RJ79"/>
<dbReference type="InterPro" id="IPR025533">
    <property type="entry name" value="DUF4419"/>
</dbReference>
<protein>
    <recommendedName>
        <fullName evidence="3">DUF4419 domain-containing protein</fullName>
    </recommendedName>
</protein>
<evidence type="ECO:0008006" key="3">
    <source>
        <dbReference type="Google" id="ProtNLM"/>
    </source>
</evidence>
<dbReference type="OrthoDB" id="9978173at2759"/>
<sequence length="357" mass="41027">MSAIVTAYNRHHNLVIRKAVYLCCYVQIFTSSCPPSRPDDVWIAILSQFYLFVNAHAEELRSKFVPHEGKEEIKVYVEAPSRYYVSYDWMAEEMTKKMKEKIVDPELVKFIIPKFSTTTPIDTAVGCVMMMGTLKHYFDFVCCITCGIPEITILGTKEDYKDILKRLDKFEEFGEEPRVFAALLRPIVREFIDVFNVQAKDPSAAINIDFWSRILHYESGGSGPDYISGWATAFCAWNKDGKWQGPKLDTFSEPISEKERNESIEFYKKHPKSRGIYYGPPALFLGDVRYPVVEFENVPNGFCEVDVLIDDHGTKYDCMMVAGHVGFTISGERSDTLQPSPHWFMFEKGKEAIRQLD</sequence>
<dbReference type="Proteomes" id="UP000053477">
    <property type="component" value="Unassembled WGS sequence"/>
</dbReference>
<gene>
    <name evidence="1" type="ORF">SCHPADRAFT_917878</name>
</gene>
<dbReference type="STRING" id="27342.A0A0H2RJ79"/>
<dbReference type="AlphaFoldDB" id="A0A0H2RJ79"/>
<dbReference type="PANTHER" id="PTHR31252:SF11">
    <property type="entry name" value="DUF4419 DOMAIN-CONTAINING PROTEIN"/>
    <property type="match status" value="1"/>
</dbReference>
<dbReference type="PANTHER" id="PTHR31252">
    <property type="entry name" value="DUF4419 DOMAIN-CONTAINING PROTEIN"/>
    <property type="match status" value="1"/>
</dbReference>
<name>A0A0H2RJ79_9AGAM</name>
<dbReference type="EMBL" id="KQ086412">
    <property type="protein sequence ID" value="KLO04876.1"/>
    <property type="molecule type" value="Genomic_DNA"/>
</dbReference>
<dbReference type="Pfam" id="PF14388">
    <property type="entry name" value="DUF4419"/>
    <property type="match status" value="1"/>
</dbReference>
<evidence type="ECO:0000313" key="1">
    <source>
        <dbReference type="EMBL" id="KLO04876.1"/>
    </source>
</evidence>